<evidence type="ECO:0000313" key="3">
    <source>
        <dbReference type="Proteomes" id="UP000041254"/>
    </source>
</evidence>
<feature type="region of interest" description="Disordered" evidence="1">
    <location>
        <begin position="1"/>
        <end position="52"/>
    </location>
</feature>
<gene>
    <name evidence="2" type="ORF">Vbra_4992</name>
</gene>
<dbReference type="InParanoid" id="A0A0G4EH08"/>
<evidence type="ECO:0000256" key="1">
    <source>
        <dbReference type="SAM" id="MobiDB-lite"/>
    </source>
</evidence>
<organism evidence="2 3">
    <name type="scientific">Vitrella brassicaformis (strain CCMP3155)</name>
    <dbReference type="NCBI Taxonomy" id="1169540"/>
    <lineage>
        <taxon>Eukaryota</taxon>
        <taxon>Sar</taxon>
        <taxon>Alveolata</taxon>
        <taxon>Colpodellida</taxon>
        <taxon>Vitrellaceae</taxon>
        <taxon>Vitrella</taxon>
    </lineage>
</organism>
<feature type="region of interest" description="Disordered" evidence="1">
    <location>
        <begin position="80"/>
        <end position="102"/>
    </location>
</feature>
<evidence type="ECO:0000313" key="2">
    <source>
        <dbReference type="EMBL" id="CEL95754.1"/>
    </source>
</evidence>
<proteinExistence type="predicted"/>
<dbReference type="VEuPathDB" id="CryptoDB:Vbra_4992"/>
<name>A0A0G4EH08_VITBC</name>
<protein>
    <submittedName>
        <fullName evidence="2">Uncharacterized protein</fullName>
    </submittedName>
</protein>
<dbReference type="Proteomes" id="UP000041254">
    <property type="component" value="Unassembled WGS sequence"/>
</dbReference>
<dbReference type="AlphaFoldDB" id="A0A0G4EH08"/>
<sequence>MLPFGGPLPAANPHGHVGHDGVSGFDPRQSGDQEVGQRGNPHPLTGGGFVGPSSLHSKGSFCSSTMSVTSLIHPQMTPQYAQAGAHATDPQAAAGHLSPPLDAFSPATDVTLVRRKHKPFTPQCDDEHLNRFPPVVCVP</sequence>
<dbReference type="EMBL" id="CDMY01000238">
    <property type="protein sequence ID" value="CEL95754.1"/>
    <property type="molecule type" value="Genomic_DNA"/>
</dbReference>
<accession>A0A0G4EH08</accession>
<keyword evidence="3" id="KW-1185">Reference proteome</keyword>
<reference evidence="2 3" key="1">
    <citation type="submission" date="2014-11" db="EMBL/GenBank/DDBJ databases">
        <authorList>
            <person name="Zhu J."/>
            <person name="Qi W."/>
            <person name="Song R."/>
        </authorList>
    </citation>
    <scope>NUCLEOTIDE SEQUENCE [LARGE SCALE GENOMIC DNA]</scope>
</reference>